<evidence type="ECO:0000313" key="3">
    <source>
        <dbReference type="EMBL" id="MCM5680331.1"/>
    </source>
</evidence>
<dbReference type="RefSeq" id="WP_251778772.1">
    <property type="nucleotide sequence ID" value="NZ_JAMKFE010000006.1"/>
</dbReference>
<reference evidence="3" key="1">
    <citation type="submission" date="2022-05" db="EMBL/GenBank/DDBJ databases">
        <title>Schlegelella sp. nov., isolated from mangrove soil.</title>
        <authorList>
            <person name="Liu Y."/>
            <person name="Ge X."/>
            <person name="Liu W."/>
        </authorList>
    </citation>
    <scope>NUCLEOTIDE SEQUENCE</scope>
    <source>
        <strain evidence="3">S2-27</strain>
    </source>
</reference>
<dbReference type="Gene3D" id="3.40.50.2000">
    <property type="entry name" value="Glycogen Phosphorylase B"/>
    <property type="match status" value="2"/>
</dbReference>
<dbReference type="InterPro" id="IPR028098">
    <property type="entry name" value="Glyco_trans_4-like_N"/>
</dbReference>
<dbReference type="Pfam" id="PF00534">
    <property type="entry name" value="Glycos_transf_1"/>
    <property type="match status" value="1"/>
</dbReference>
<dbReference type="InterPro" id="IPR001296">
    <property type="entry name" value="Glyco_trans_1"/>
</dbReference>
<feature type="domain" description="Glycosyl transferase family 1" evidence="1">
    <location>
        <begin position="203"/>
        <end position="358"/>
    </location>
</feature>
<sequence length="397" mass="43521">MKPSPEAAMNDTGKTRVLLLTDEMEVGGTQRQIVHIAKGLDRGRFEPSVLFFRNRSFFADELESAGVPVIQVEKRGRIDLRFVRELTTRLRDGRYDVMHCFAFSGELWGAAARRLLLPAKRPALMSSVRGTYEWYSPLQWRVKRWVSRQSTAVIANSTAGAVYAQQKMGLAGHAIDVIYNGVEMPVTASGTVDALRESLSPHAEAALGVFVGRLIVHKNLPTLLRACRLLRERGVALRFAIAGDGPLRSELEAQILHLGLQQEVLLLGQRSDVAELMAASDFVVLPSLREGLSNVILEAMMSGKPVIASRAGGNVELVEHDRTGLLFETENAAALADAIQALAQDPARRRALADAGRARSHERYSVPAMVRAFENRYAEAAALRCAGALMSTRRTVG</sequence>
<evidence type="ECO:0000259" key="1">
    <source>
        <dbReference type="Pfam" id="PF00534"/>
    </source>
</evidence>
<dbReference type="PANTHER" id="PTHR45947:SF3">
    <property type="entry name" value="SULFOQUINOVOSYL TRANSFERASE SQD2"/>
    <property type="match status" value="1"/>
</dbReference>
<evidence type="ECO:0000259" key="2">
    <source>
        <dbReference type="Pfam" id="PF13439"/>
    </source>
</evidence>
<accession>A0ABT0YNM8</accession>
<protein>
    <submittedName>
        <fullName evidence="3">Glycosyltransferase</fullName>
    </submittedName>
</protein>
<evidence type="ECO:0000313" key="4">
    <source>
        <dbReference type="Proteomes" id="UP001165541"/>
    </source>
</evidence>
<dbReference type="Pfam" id="PF13439">
    <property type="entry name" value="Glyco_transf_4"/>
    <property type="match status" value="1"/>
</dbReference>
<feature type="domain" description="Glycosyltransferase subfamily 4-like N-terminal" evidence="2">
    <location>
        <begin position="26"/>
        <end position="183"/>
    </location>
</feature>
<dbReference type="Proteomes" id="UP001165541">
    <property type="component" value="Unassembled WGS sequence"/>
</dbReference>
<keyword evidence="4" id="KW-1185">Reference proteome</keyword>
<comment type="caution">
    <text evidence="3">The sequence shown here is derived from an EMBL/GenBank/DDBJ whole genome shotgun (WGS) entry which is preliminary data.</text>
</comment>
<dbReference type="EMBL" id="JAMKFE010000006">
    <property type="protein sequence ID" value="MCM5680331.1"/>
    <property type="molecule type" value="Genomic_DNA"/>
</dbReference>
<dbReference type="PANTHER" id="PTHR45947">
    <property type="entry name" value="SULFOQUINOVOSYL TRANSFERASE SQD2"/>
    <property type="match status" value="1"/>
</dbReference>
<name>A0ABT0YNM8_9BURK</name>
<dbReference type="SUPFAM" id="SSF53756">
    <property type="entry name" value="UDP-Glycosyltransferase/glycogen phosphorylase"/>
    <property type="match status" value="1"/>
</dbReference>
<organism evidence="3 4">
    <name type="scientific">Caldimonas mangrovi</name>
    <dbReference type="NCBI Taxonomy" id="2944811"/>
    <lineage>
        <taxon>Bacteria</taxon>
        <taxon>Pseudomonadati</taxon>
        <taxon>Pseudomonadota</taxon>
        <taxon>Betaproteobacteria</taxon>
        <taxon>Burkholderiales</taxon>
        <taxon>Sphaerotilaceae</taxon>
        <taxon>Caldimonas</taxon>
    </lineage>
</organism>
<dbReference type="InterPro" id="IPR050194">
    <property type="entry name" value="Glycosyltransferase_grp1"/>
</dbReference>
<gene>
    <name evidence="3" type="ORF">M8A51_12405</name>
</gene>
<proteinExistence type="predicted"/>
<dbReference type="CDD" id="cd03811">
    <property type="entry name" value="GT4_GT28_WabH-like"/>
    <property type="match status" value="1"/>
</dbReference>